<dbReference type="Pfam" id="PF15557">
    <property type="entry name" value="CAF1-p150_N"/>
    <property type="match status" value="1"/>
</dbReference>
<keyword evidence="4" id="KW-1185">Reference proteome</keyword>
<dbReference type="STRING" id="59463.ENSMLUP00000022592"/>
<accession>G1QFV9</accession>
<feature type="region of interest" description="Disordered" evidence="1">
    <location>
        <begin position="245"/>
        <end position="385"/>
    </location>
</feature>
<dbReference type="Ensembl" id="ENSMLUT00000025407.1">
    <property type="protein sequence ID" value="ENSMLUP00000022592.1"/>
    <property type="gene ID" value="ENSMLUG00000024980.1"/>
</dbReference>
<sequence>MLEEPECGAPGARGAAAVMDCKDRPAFPVKKLIQARLPFKRLNLAPKEKTEDGADSTGSSPSAPAQSQVPDVETSLDNLENNFHMGSDIDFRPKLVNGKGPLDNFLKSRVKTSIGETTVIIDLTEDSSDQPDNISAYNKLNSAACPSLEEAVNRVREEAGDEGGLPKAKTLLDIPCKTEEEGTGSGGTERRGDAQEASQSCPKLTDGPRTCSEKDQDSWSEAGGILFKGKVPVVLLQDILSIKPGAKSPTISLDRDTPSRREVLESSHGEDSVLSHSSLSSSSPTSSPEGRCASENQHNSPSTFPTLTPVRRITKKLVKGSVEKNKMRLQRDKERLGKQLKLQAEKEEKEKLKEEAKRAKEEARRRREEEKELKEKERREKREKE</sequence>
<feature type="compositionally biased region" description="Low complexity" evidence="1">
    <location>
        <begin position="59"/>
        <end position="68"/>
    </location>
</feature>
<evidence type="ECO:0000256" key="1">
    <source>
        <dbReference type="SAM" id="MobiDB-lite"/>
    </source>
</evidence>
<dbReference type="OMA" id="CASENQH"/>
<dbReference type="PANTHER" id="PTHR15272">
    <property type="entry name" value="CHROMATIN ASSEMBLY FACTOR 1 SUBUNIT A CAF-1 SUBUNIT A"/>
    <property type="match status" value="1"/>
</dbReference>
<dbReference type="GeneTree" id="ENSGT00440000034888"/>
<feature type="compositionally biased region" description="Basic and acidic residues" evidence="1">
    <location>
        <begin position="253"/>
        <end position="273"/>
    </location>
</feature>
<dbReference type="GO" id="GO:0006334">
    <property type="term" value="P:nucleosome assembly"/>
    <property type="evidence" value="ECO:0007669"/>
    <property type="project" value="TreeGrafter"/>
</dbReference>
<dbReference type="PANTHER" id="PTHR15272:SF0">
    <property type="entry name" value="CHROMATIN ASSEMBLY FACTOR 1 SUBUNIT A"/>
    <property type="match status" value="1"/>
</dbReference>
<evidence type="ECO:0000259" key="2">
    <source>
        <dbReference type="Pfam" id="PF15557"/>
    </source>
</evidence>
<feature type="compositionally biased region" description="Polar residues" evidence="1">
    <location>
        <begin position="294"/>
        <end position="306"/>
    </location>
</feature>
<dbReference type="AlphaFoldDB" id="G1QFV9"/>
<reference evidence="3 4" key="1">
    <citation type="journal article" date="2011" name="Nature">
        <title>A high-resolution map of human evolutionary constraint using 29 mammals.</title>
        <authorList>
            <person name="Lindblad-Toh K."/>
            <person name="Garber M."/>
            <person name="Zuk O."/>
            <person name="Lin M.F."/>
            <person name="Parker B.J."/>
            <person name="Washietl S."/>
            <person name="Kheradpour P."/>
            <person name="Ernst J."/>
            <person name="Jordan G."/>
            <person name="Mauceli E."/>
            <person name="Ward L.D."/>
            <person name="Lowe C.B."/>
            <person name="Holloway A.K."/>
            <person name="Clamp M."/>
            <person name="Gnerre S."/>
            <person name="Alfoldi J."/>
            <person name="Beal K."/>
            <person name="Chang J."/>
            <person name="Clawson H."/>
            <person name="Cuff J."/>
            <person name="Di Palma F."/>
            <person name="Fitzgerald S."/>
            <person name="Flicek P."/>
            <person name="Guttman M."/>
            <person name="Hubisz M.J."/>
            <person name="Jaffe D.B."/>
            <person name="Jungreis I."/>
            <person name="Kent W.J."/>
            <person name="Kostka D."/>
            <person name="Lara M."/>
            <person name="Martins A.L."/>
            <person name="Massingham T."/>
            <person name="Moltke I."/>
            <person name="Raney B.J."/>
            <person name="Rasmussen M.D."/>
            <person name="Robinson J."/>
            <person name="Stark A."/>
            <person name="Vilella A.J."/>
            <person name="Wen J."/>
            <person name="Xie X."/>
            <person name="Zody M.C."/>
            <person name="Baldwin J."/>
            <person name="Bloom T."/>
            <person name="Chin C.W."/>
            <person name="Heiman D."/>
            <person name="Nicol R."/>
            <person name="Nusbaum C."/>
            <person name="Young S."/>
            <person name="Wilkinson J."/>
            <person name="Worley K.C."/>
            <person name="Kovar C.L."/>
            <person name="Muzny D.M."/>
            <person name="Gibbs R.A."/>
            <person name="Cree A."/>
            <person name="Dihn H.H."/>
            <person name="Fowler G."/>
            <person name="Jhangiani S."/>
            <person name="Joshi V."/>
            <person name="Lee S."/>
            <person name="Lewis L.R."/>
            <person name="Nazareth L.V."/>
            <person name="Okwuonu G."/>
            <person name="Santibanez J."/>
            <person name="Warren W.C."/>
            <person name="Mardis E.R."/>
            <person name="Weinstock G.M."/>
            <person name="Wilson R.K."/>
            <person name="Delehaunty K."/>
            <person name="Dooling D."/>
            <person name="Fronik C."/>
            <person name="Fulton L."/>
            <person name="Fulton B."/>
            <person name="Graves T."/>
            <person name="Minx P."/>
            <person name="Sodergren E."/>
            <person name="Birney E."/>
            <person name="Margulies E.H."/>
            <person name="Herrero J."/>
            <person name="Green E.D."/>
            <person name="Haussler D."/>
            <person name="Siepel A."/>
            <person name="Goldman N."/>
            <person name="Pollard K.S."/>
            <person name="Pedersen J.S."/>
            <person name="Lander E.S."/>
            <person name="Kellis M."/>
        </authorList>
    </citation>
    <scope>NUCLEOTIDE SEQUENCE [LARGE SCALE GENOMIC DNA]</scope>
</reference>
<dbReference type="Proteomes" id="UP000001074">
    <property type="component" value="Unassembled WGS sequence"/>
</dbReference>
<feature type="region of interest" description="Disordered" evidence="1">
    <location>
        <begin position="42"/>
        <end position="72"/>
    </location>
</feature>
<reference evidence="3" key="3">
    <citation type="submission" date="2025-09" db="UniProtKB">
        <authorList>
            <consortium name="Ensembl"/>
        </authorList>
    </citation>
    <scope>IDENTIFICATION</scope>
</reference>
<evidence type="ECO:0000313" key="3">
    <source>
        <dbReference type="Ensembl" id="ENSMLUP00000022592.1"/>
    </source>
</evidence>
<evidence type="ECO:0000313" key="4">
    <source>
        <dbReference type="Proteomes" id="UP000001074"/>
    </source>
</evidence>
<dbReference type="GO" id="GO:0033186">
    <property type="term" value="C:CAF-1 complex"/>
    <property type="evidence" value="ECO:0007669"/>
    <property type="project" value="TreeGrafter"/>
</dbReference>
<name>G1QFV9_MYOLU</name>
<feature type="region of interest" description="Disordered" evidence="1">
    <location>
        <begin position="175"/>
        <end position="217"/>
    </location>
</feature>
<dbReference type="InterPro" id="IPR029091">
    <property type="entry name" value="CAF1_p150_N"/>
</dbReference>
<reference evidence="3" key="2">
    <citation type="submission" date="2025-08" db="UniProtKB">
        <authorList>
            <consortium name="Ensembl"/>
        </authorList>
    </citation>
    <scope>IDENTIFICATION</scope>
</reference>
<feature type="domain" description="Chromatin assembly factor 1 subunit p150 N-terminal" evidence="2">
    <location>
        <begin position="1"/>
        <end position="220"/>
    </location>
</feature>
<organism evidence="3 4">
    <name type="scientific">Myotis lucifugus</name>
    <name type="common">Little brown bat</name>
    <dbReference type="NCBI Taxonomy" id="59463"/>
    <lineage>
        <taxon>Eukaryota</taxon>
        <taxon>Metazoa</taxon>
        <taxon>Chordata</taxon>
        <taxon>Craniata</taxon>
        <taxon>Vertebrata</taxon>
        <taxon>Euteleostomi</taxon>
        <taxon>Mammalia</taxon>
        <taxon>Eutheria</taxon>
        <taxon>Laurasiatheria</taxon>
        <taxon>Chiroptera</taxon>
        <taxon>Yangochiroptera</taxon>
        <taxon>Vespertilionidae</taxon>
        <taxon>Myotis</taxon>
    </lineage>
</organism>
<dbReference type="InParanoid" id="G1QFV9"/>
<dbReference type="EMBL" id="AAPE02055971">
    <property type="status" value="NOT_ANNOTATED_CDS"/>
    <property type="molecule type" value="Genomic_DNA"/>
</dbReference>
<protein>
    <recommendedName>
        <fullName evidence="2">Chromatin assembly factor 1 subunit p150 N-terminal domain-containing protein</fullName>
    </recommendedName>
</protein>
<feature type="compositionally biased region" description="Basic and acidic residues" evidence="1">
    <location>
        <begin position="321"/>
        <end position="385"/>
    </location>
</feature>
<dbReference type="eggNOG" id="KOG4364">
    <property type="taxonomic scope" value="Eukaryota"/>
</dbReference>
<dbReference type="HOGENOM" id="CLU_718755_0_0_1"/>
<dbReference type="GO" id="GO:0005634">
    <property type="term" value="C:nucleus"/>
    <property type="evidence" value="ECO:0007669"/>
    <property type="project" value="TreeGrafter"/>
</dbReference>
<feature type="compositionally biased region" description="Low complexity" evidence="1">
    <location>
        <begin position="274"/>
        <end position="288"/>
    </location>
</feature>
<proteinExistence type="predicted"/>